<accession>A0A1U7YC17</accession>
<dbReference type="AlphaFoldDB" id="A0A1U7YC17"/>
<keyword evidence="1" id="KW-0863">Zinc-finger</keyword>
<name>A0A1U7YC17_NICSY</name>
<dbReference type="RefSeq" id="XP_009796794.1">
    <property type="nucleotide sequence ID" value="XM_009798492.1"/>
</dbReference>
<keyword evidence="4" id="KW-1185">Reference proteome</keyword>
<evidence type="ECO:0000313" key="4">
    <source>
        <dbReference type="Proteomes" id="UP000189701"/>
    </source>
</evidence>
<dbReference type="Gene3D" id="4.10.60.10">
    <property type="entry name" value="Zinc finger, CCHC-type"/>
    <property type="match status" value="1"/>
</dbReference>
<dbReference type="Proteomes" id="UP000189701">
    <property type="component" value="Unplaced"/>
</dbReference>
<feature type="region of interest" description="Disordered" evidence="2">
    <location>
        <begin position="200"/>
        <end position="269"/>
    </location>
</feature>
<dbReference type="InterPro" id="IPR001878">
    <property type="entry name" value="Znf_CCHC"/>
</dbReference>
<feature type="compositionally biased region" description="Basic and acidic residues" evidence="2">
    <location>
        <begin position="230"/>
        <end position="255"/>
    </location>
</feature>
<sequence>MALAQGGIHMIEATLRVPSSRHFRFLMSFRGGRTGRQGQQSQQPRACYGCGDPSHIVRFCPQASSSSQQQGPRPTIQAVGDPQAAQPARGGGRDHRGGGRDRRGGARTARGRGQPAADRPRDTVQGGRGQPRCYALPARPEAESSDDVIIDSLKKPTIMSNQQENPRTPPLPSPSNSSSSTLPSLFPKSRLRRVKMLARKTVASGDLRKALNERLKVSQVKESQPPNFESRSKSESYKSATEGEGHGSSDSEKIQESPSEISSSVIENL</sequence>
<feature type="region of interest" description="Disordered" evidence="2">
    <location>
        <begin position="62"/>
        <end position="188"/>
    </location>
</feature>
<feature type="compositionally biased region" description="Basic and acidic residues" evidence="2">
    <location>
        <begin position="91"/>
        <end position="104"/>
    </location>
</feature>
<gene>
    <name evidence="5" type="primary">LOC104243312</name>
</gene>
<feature type="domain" description="CCHC-type" evidence="3">
    <location>
        <begin position="47"/>
        <end position="62"/>
    </location>
</feature>
<evidence type="ECO:0000313" key="5">
    <source>
        <dbReference type="RefSeq" id="XP_009796794.1"/>
    </source>
</evidence>
<dbReference type="SUPFAM" id="SSF57756">
    <property type="entry name" value="Retrovirus zinc finger-like domains"/>
    <property type="match status" value="1"/>
</dbReference>
<feature type="compositionally biased region" description="Low complexity" evidence="2">
    <location>
        <begin position="256"/>
        <end position="269"/>
    </location>
</feature>
<dbReference type="PROSITE" id="PS50158">
    <property type="entry name" value="ZF_CCHC"/>
    <property type="match status" value="1"/>
</dbReference>
<reference evidence="5" key="2">
    <citation type="submission" date="2025-08" db="UniProtKB">
        <authorList>
            <consortium name="RefSeq"/>
        </authorList>
    </citation>
    <scope>IDENTIFICATION</scope>
    <source>
        <tissue evidence="5">Leaf</tissue>
    </source>
</reference>
<evidence type="ECO:0000259" key="3">
    <source>
        <dbReference type="PROSITE" id="PS50158"/>
    </source>
</evidence>
<reference evidence="4" key="1">
    <citation type="journal article" date="2013" name="Genome Biol.">
        <title>Reference genomes and transcriptomes of Nicotiana sylvestris and Nicotiana tomentosiformis.</title>
        <authorList>
            <person name="Sierro N."/>
            <person name="Battey J.N."/>
            <person name="Ouadi S."/>
            <person name="Bovet L."/>
            <person name="Goepfert S."/>
            <person name="Bakaher N."/>
            <person name="Peitsch M.C."/>
            <person name="Ivanov N.V."/>
        </authorList>
    </citation>
    <scope>NUCLEOTIDE SEQUENCE [LARGE SCALE GENOMIC DNA]</scope>
</reference>
<dbReference type="InterPro" id="IPR036875">
    <property type="entry name" value="Znf_CCHC_sf"/>
</dbReference>
<dbReference type="GO" id="GO:0008270">
    <property type="term" value="F:zinc ion binding"/>
    <property type="evidence" value="ECO:0007669"/>
    <property type="project" value="UniProtKB-KW"/>
</dbReference>
<keyword evidence="1" id="KW-0479">Metal-binding</keyword>
<keyword evidence="1" id="KW-0862">Zinc</keyword>
<dbReference type="GO" id="GO:0003676">
    <property type="term" value="F:nucleic acid binding"/>
    <property type="evidence" value="ECO:0007669"/>
    <property type="project" value="InterPro"/>
</dbReference>
<feature type="compositionally biased region" description="Basic and acidic residues" evidence="2">
    <location>
        <begin position="206"/>
        <end position="216"/>
    </location>
</feature>
<organism evidence="4 5">
    <name type="scientific">Nicotiana sylvestris</name>
    <name type="common">Wood tobacco</name>
    <name type="synonym">South American tobacco</name>
    <dbReference type="NCBI Taxonomy" id="4096"/>
    <lineage>
        <taxon>Eukaryota</taxon>
        <taxon>Viridiplantae</taxon>
        <taxon>Streptophyta</taxon>
        <taxon>Embryophyta</taxon>
        <taxon>Tracheophyta</taxon>
        <taxon>Spermatophyta</taxon>
        <taxon>Magnoliopsida</taxon>
        <taxon>eudicotyledons</taxon>
        <taxon>Gunneridae</taxon>
        <taxon>Pentapetalae</taxon>
        <taxon>asterids</taxon>
        <taxon>lamiids</taxon>
        <taxon>Solanales</taxon>
        <taxon>Solanaceae</taxon>
        <taxon>Nicotianoideae</taxon>
        <taxon>Nicotianeae</taxon>
        <taxon>Nicotiana</taxon>
    </lineage>
</organism>
<evidence type="ECO:0000256" key="2">
    <source>
        <dbReference type="SAM" id="MobiDB-lite"/>
    </source>
</evidence>
<feature type="compositionally biased region" description="Low complexity" evidence="2">
    <location>
        <begin position="174"/>
        <end position="188"/>
    </location>
</feature>
<evidence type="ECO:0000256" key="1">
    <source>
        <dbReference type="PROSITE-ProRule" id="PRU00047"/>
    </source>
</evidence>
<proteinExistence type="predicted"/>
<protein>
    <submittedName>
        <fullName evidence="5">Uncharacterized protein LOC104243312</fullName>
    </submittedName>
</protein>
<feature type="compositionally biased region" description="Polar residues" evidence="2">
    <location>
        <begin position="220"/>
        <end position="229"/>
    </location>
</feature>